<keyword evidence="5" id="KW-0175">Coiled coil</keyword>
<dbReference type="EMBL" id="ML119111">
    <property type="protein sequence ID" value="RPB15898.1"/>
    <property type="molecule type" value="Genomic_DNA"/>
</dbReference>
<dbReference type="InterPro" id="IPR051027">
    <property type="entry name" value="bZIP_transcription_factors"/>
</dbReference>
<dbReference type="GO" id="GO:0005634">
    <property type="term" value="C:nucleus"/>
    <property type="evidence" value="ECO:0007669"/>
    <property type="project" value="UniProtKB-SubCell"/>
</dbReference>
<dbReference type="PROSITE" id="PS50217">
    <property type="entry name" value="BZIP"/>
    <property type="match status" value="1"/>
</dbReference>
<evidence type="ECO:0000256" key="1">
    <source>
        <dbReference type="ARBA" id="ARBA00004123"/>
    </source>
</evidence>
<dbReference type="InParanoid" id="A0A3N4L2F7"/>
<comment type="subcellular location">
    <subcellularLocation>
        <location evidence="1">Nucleus</location>
    </subcellularLocation>
</comment>
<evidence type="ECO:0000313" key="9">
    <source>
        <dbReference type="Proteomes" id="UP000277580"/>
    </source>
</evidence>
<organism evidence="8 9">
    <name type="scientific">Morchella conica CCBAS932</name>
    <dbReference type="NCBI Taxonomy" id="1392247"/>
    <lineage>
        <taxon>Eukaryota</taxon>
        <taxon>Fungi</taxon>
        <taxon>Dikarya</taxon>
        <taxon>Ascomycota</taxon>
        <taxon>Pezizomycotina</taxon>
        <taxon>Pezizomycetes</taxon>
        <taxon>Pezizales</taxon>
        <taxon>Morchellaceae</taxon>
        <taxon>Morchella</taxon>
    </lineage>
</organism>
<name>A0A3N4L2F7_9PEZI</name>
<proteinExistence type="predicted"/>
<dbReference type="InterPro" id="IPR046347">
    <property type="entry name" value="bZIP_sf"/>
</dbReference>
<dbReference type="GO" id="GO:0003700">
    <property type="term" value="F:DNA-binding transcription factor activity"/>
    <property type="evidence" value="ECO:0007669"/>
    <property type="project" value="InterPro"/>
</dbReference>
<keyword evidence="2" id="KW-0805">Transcription regulation</keyword>
<dbReference type="CDD" id="cd14687">
    <property type="entry name" value="bZIP_ATF2"/>
    <property type="match status" value="1"/>
</dbReference>
<gene>
    <name evidence="8" type="ORF">P167DRAFT_382970</name>
</gene>
<evidence type="ECO:0000256" key="3">
    <source>
        <dbReference type="ARBA" id="ARBA00023163"/>
    </source>
</evidence>
<keyword evidence="9" id="KW-1185">Reference proteome</keyword>
<dbReference type="Proteomes" id="UP000277580">
    <property type="component" value="Unassembled WGS sequence"/>
</dbReference>
<feature type="domain" description="BZIP" evidence="7">
    <location>
        <begin position="314"/>
        <end position="377"/>
    </location>
</feature>
<evidence type="ECO:0000256" key="5">
    <source>
        <dbReference type="SAM" id="Coils"/>
    </source>
</evidence>
<dbReference type="SUPFAM" id="SSF57959">
    <property type="entry name" value="Leucine zipper domain"/>
    <property type="match status" value="1"/>
</dbReference>
<feature type="region of interest" description="Disordered" evidence="6">
    <location>
        <begin position="40"/>
        <end position="102"/>
    </location>
</feature>
<dbReference type="OrthoDB" id="295274at2759"/>
<feature type="compositionally biased region" description="Low complexity" evidence="6">
    <location>
        <begin position="40"/>
        <end position="71"/>
    </location>
</feature>
<sequence length="460" mass="50074">MSAVAIPPQQQAPHTASLNTPGFFTQAFLELNVFEQCFSSLQSSDSTPSSSTPSSTSTSEEKLSTSTASLEPPSPGTVIHQKDKTEYTTPVEPDLSLPSPIMEPHVYTVDNRRYSVQESSEIHDSQYFADRRFSMPDTHTLTWAAMGPEYDNQQAHLRPDNFYLPAQPTPPISVHSNSPMNRYNTPLNSTGGVSTPPRMHQTPEGPLSPLDGMIGHPDGGLFRPLPGQTTPPADSDFGGNVQPIDNDYGGNMEMDTQEVLETSMPPEAFESPSSPLQARPSVRKRGIGKPTAAATRKAATTVKLGPDGKPVEDDRRRKKFLERNRVAASKCRQKKKLWMQKLEENARNAQLHAKSLKEQVTALKDEMLNLKGMLLKHTGCGCPQIQTYLENEAAKVAQAAQTSLDTMASASAMEGPTPSTTFSEAANSLLGENDNILDDEYEFPNGNFSGSFRSSSSGSL</sequence>
<evidence type="ECO:0000256" key="4">
    <source>
        <dbReference type="ARBA" id="ARBA00023242"/>
    </source>
</evidence>
<evidence type="ECO:0000256" key="6">
    <source>
        <dbReference type="SAM" id="MobiDB-lite"/>
    </source>
</evidence>
<dbReference type="PROSITE" id="PS00036">
    <property type="entry name" value="BZIP_BASIC"/>
    <property type="match status" value="1"/>
</dbReference>
<dbReference type="SMART" id="SM00338">
    <property type="entry name" value="BRLZ"/>
    <property type="match status" value="1"/>
</dbReference>
<dbReference type="AlphaFoldDB" id="A0A3N4L2F7"/>
<keyword evidence="4" id="KW-0539">Nucleus</keyword>
<reference evidence="8 9" key="1">
    <citation type="journal article" date="2018" name="Nat. Ecol. Evol.">
        <title>Pezizomycetes genomes reveal the molecular basis of ectomycorrhizal truffle lifestyle.</title>
        <authorList>
            <person name="Murat C."/>
            <person name="Payen T."/>
            <person name="Noel B."/>
            <person name="Kuo A."/>
            <person name="Morin E."/>
            <person name="Chen J."/>
            <person name="Kohler A."/>
            <person name="Krizsan K."/>
            <person name="Balestrini R."/>
            <person name="Da Silva C."/>
            <person name="Montanini B."/>
            <person name="Hainaut M."/>
            <person name="Levati E."/>
            <person name="Barry K.W."/>
            <person name="Belfiori B."/>
            <person name="Cichocki N."/>
            <person name="Clum A."/>
            <person name="Dockter R.B."/>
            <person name="Fauchery L."/>
            <person name="Guy J."/>
            <person name="Iotti M."/>
            <person name="Le Tacon F."/>
            <person name="Lindquist E.A."/>
            <person name="Lipzen A."/>
            <person name="Malagnac F."/>
            <person name="Mello A."/>
            <person name="Molinier V."/>
            <person name="Miyauchi S."/>
            <person name="Poulain J."/>
            <person name="Riccioni C."/>
            <person name="Rubini A."/>
            <person name="Sitrit Y."/>
            <person name="Splivallo R."/>
            <person name="Traeger S."/>
            <person name="Wang M."/>
            <person name="Zifcakova L."/>
            <person name="Wipf D."/>
            <person name="Zambonelli A."/>
            <person name="Paolocci F."/>
            <person name="Nowrousian M."/>
            <person name="Ottonello S."/>
            <person name="Baldrian P."/>
            <person name="Spatafora J.W."/>
            <person name="Henrissat B."/>
            <person name="Nagy L.G."/>
            <person name="Aury J.M."/>
            <person name="Wincker P."/>
            <person name="Grigoriev I.V."/>
            <person name="Bonfante P."/>
            <person name="Martin F.M."/>
        </authorList>
    </citation>
    <scope>NUCLEOTIDE SEQUENCE [LARGE SCALE GENOMIC DNA]</scope>
    <source>
        <strain evidence="8 9">CCBAS932</strain>
    </source>
</reference>
<feature type="coiled-coil region" evidence="5">
    <location>
        <begin position="339"/>
        <end position="373"/>
    </location>
</feature>
<evidence type="ECO:0000256" key="2">
    <source>
        <dbReference type="ARBA" id="ARBA00023015"/>
    </source>
</evidence>
<dbReference type="InterPro" id="IPR004827">
    <property type="entry name" value="bZIP"/>
</dbReference>
<protein>
    <recommendedName>
        <fullName evidence="7">BZIP domain-containing protein</fullName>
    </recommendedName>
</protein>
<dbReference type="PANTHER" id="PTHR19304">
    <property type="entry name" value="CYCLIC-AMP RESPONSE ELEMENT BINDING PROTEIN"/>
    <property type="match status" value="1"/>
</dbReference>
<accession>A0A3N4L2F7</accession>
<dbReference type="Gene3D" id="1.20.5.170">
    <property type="match status" value="1"/>
</dbReference>
<keyword evidence="3" id="KW-0804">Transcription</keyword>
<evidence type="ECO:0000259" key="7">
    <source>
        <dbReference type="PROSITE" id="PS50217"/>
    </source>
</evidence>
<evidence type="ECO:0000313" key="8">
    <source>
        <dbReference type="EMBL" id="RPB15898.1"/>
    </source>
</evidence>
<dbReference type="STRING" id="1392247.A0A3N4L2F7"/>